<proteinExistence type="predicted"/>
<evidence type="ECO:0000313" key="2">
    <source>
        <dbReference type="Proteomes" id="UP000298663"/>
    </source>
</evidence>
<dbReference type="EMBL" id="AZBU02000003">
    <property type="protein sequence ID" value="TKR89470.1"/>
    <property type="molecule type" value="Genomic_DNA"/>
</dbReference>
<reference evidence="1 2" key="2">
    <citation type="journal article" date="2019" name="G3 (Bethesda)">
        <title>Hybrid Assembly of the Genome of the Entomopathogenic Nematode Steinernema carpocapsae Identifies the X-Chromosome.</title>
        <authorList>
            <person name="Serra L."/>
            <person name="Macchietto M."/>
            <person name="Macias-Munoz A."/>
            <person name="McGill C.J."/>
            <person name="Rodriguez I.M."/>
            <person name="Rodriguez B."/>
            <person name="Murad R."/>
            <person name="Mortazavi A."/>
        </authorList>
    </citation>
    <scope>NUCLEOTIDE SEQUENCE [LARGE SCALE GENOMIC DNA]</scope>
    <source>
        <strain evidence="1 2">ALL</strain>
    </source>
</reference>
<keyword evidence="2" id="KW-1185">Reference proteome</keyword>
<gene>
    <name evidence="1" type="ORF">L596_013568</name>
</gene>
<evidence type="ECO:0000313" key="1">
    <source>
        <dbReference type="EMBL" id="TKR89470.1"/>
    </source>
</evidence>
<comment type="caution">
    <text evidence="1">The sequence shown here is derived from an EMBL/GenBank/DDBJ whole genome shotgun (WGS) entry which is preliminary data.</text>
</comment>
<protein>
    <submittedName>
        <fullName evidence="1">Uncharacterized protein</fullName>
    </submittedName>
</protein>
<dbReference type="Proteomes" id="UP000298663">
    <property type="component" value="Unassembled WGS sequence"/>
</dbReference>
<name>A0A4U5P112_STECR</name>
<accession>A0A4U5P112</accession>
<sequence>MNSNSAMHTPITIRSTFAFRLHRNLFSGARTTSSCSITQFLRGTTTLEVVFGLRFTNSSLLIFCLSLEVLMASLVASSGLGNAVSVASLYCPYDQDRFDKFPYRYGEVECQQSKVQHVWRRQSDLNLIWNAPHSVLAGLRSRPPQTRRRSSFQITQNPPSALLRRHRRRSADTFILGITVHTRFFRIHIKLR</sequence>
<reference evidence="1 2" key="1">
    <citation type="journal article" date="2015" name="Genome Biol.">
        <title>Comparative genomics of Steinernema reveals deeply conserved gene regulatory networks.</title>
        <authorList>
            <person name="Dillman A.R."/>
            <person name="Macchietto M."/>
            <person name="Porter C.F."/>
            <person name="Rogers A."/>
            <person name="Williams B."/>
            <person name="Antoshechkin I."/>
            <person name="Lee M.M."/>
            <person name="Goodwin Z."/>
            <person name="Lu X."/>
            <person name="Lewis E.E."/>
            <person name="Goodrich-Blair H."/>
            <person name="Stock S.P."/>
            <person name="Adams B.J."/>
            <person name="Sternberg P.W."/>
            <person name="Mortazavi A."/>
        </authorList>
    </citation>
    <scope>NUCLEOTIDE SEQUENCE [LARGE SCALE GENOMIC DNA]</scope>
    <source>
        <strain evidence="1 2">ALL</strain>
    </source>
</reference>
<organism evidence="1 2">
    <name type="scientific">Steinernema carpocapsae</name>
    <name type="common">Entomopathogenic nematode</name>
    <dbReference type="NCBI Taxonomy" id="34508"/>
    <lineage>
        <taxon>Eukaryota</taxon>
        <taxon>Metazoa</taxon>
        <taxon>Ecdysozoa</taxon>
        <taxon>Nematoda</taxon>
        <taxon>Chromadorea</taxon>
        <taxon>Rhabditida</taxon>
        <taxon>Tylenchina</taxon>
        <taxon>Panagrolaimomorpha</taxon>
        <taxon>Strongyloidoidea</taxon>
        <taxon>Steinernematidae</taxon>
        <taxon>Steinernema</taxon>
    </lineage>
</organism>
<dbReference type="AlphaFoldDB" id="A0A4U5P112"/>